<keyword evidence="2" id="KW-1185">Reference proteome</keyword>
<dbReference type="AlphaFoldDB" id="A0A3P7PRR4"/>
<dbReference type="Proteomes" id="UP000279029">
    <property type="component" value="Chromosome"/>
</dbReference>
<accession>A0A3P7PRR4</accession>
<name>A0A3P7PRR4_9FIRM</name>
<protein>
    <submittedName>
        <fullName evidence="1">Uncharacterized protein</fullName>
    </submittedName>
</protein>
<evidence type="ECO:0000313" key="2">
    <source>
        <dbReference type="Proteomes" id="UP000279029"/>
    </source>
</evidence>
<evidence type="ECO:0000313" key="1">
    <source>
        <dbReference type="EMBL" id="VDN46907.1"/>
    </source>
</evidence>
<organism evidence="1 2">
    <name type="scientific">Petrocella atlantisensis</name>
    <dbReference type="NCBI Taxonomy" id="2173034"/>
    <lineage>
        <taxon>Bacteria</taxon>
        <taxon>Bacillati</taxon>
        <taxon>Bacillota</taxon>
        <taxon>Clostridia</taxon>
        <taxon>Lachnospirales</taxon>
        <taxon>Vallitaleaceae</taxon>
        <taxon>Petrocella</taxon>
    </lineage>
</organism>
<gene>
    <name evidence="1" type="ORF">PATL70BA_1033</name>
</gene>
<proteinExistence type="predicted"/>
<dbReference type="RefSeq" id="WP_279233229.1">
    <property type="nucleotide sequence ID" value="NZ_LR130778.1"/>
</dbReference>
<sequence>MKNGHYVKKFVKGKKNKIKMKKSTSLNVEKSKLTSVKLPIDAVK</sequence>
<dbReference type="EMBL" id="LR130778">
    <property type="protein sequence ID" value="VDN46907.1"/>
    <property type="molecule type" value="Genomic_DNA"/>
</dbReference>
<dbReference type="KEGG" id="cbar:PATL70BA_1033"/>
<reference evidence="1 2" key="1">
    <citation type="submission" date="2018-09" db="EMBL/GenBank/DDBJ databases">
        <authorList>
            <person name="Postec A."/>
        </authorList>
    </citation>
    <scope>NUCLEOTIDE SEQUENCE [LARGE SCALE GENOMIC DNA]</scope>
    <source>
        <strain evidence="1">70B-A</strain>
    </source>
</reference>